<reference evidence="2 5" key="3">
    <citation type="submission" date="2020-11" db="EMBL/GenBank/DDBJ databases">
        <authorList>
            <consortium name="Pathogen Informatics"/>
        </authorList>
    </citation>
    <scope>NUCLEOTIDE SEQUENCE [LARGE SCALE GENOMIC DNA]</scope>
    <source>
        <strain evidence="2 5">NCTC12218</strain>
    </source>
</reference>
<evidence type="ECO:0000313" key="2">
    <source>
        <dbReference type="EMBL" id="CAD7359940.1"/>
    </source>
</evidence>
<gene>
    <name evidence="3" type="ORF">C1O36_09900</name>
    <name evidence="4" type="ORF">NCTC12218_01603</name>
</gene>
<keyword evidence="1" id="KW-0472">Membrane</keyword>
<dbReference type="Proteomes" id="UP000572988">
    <property type="component" value="Unassembled WGS sequence"/>
</dbReference>
<evidence type="ECO:0000256" key="1">
    <source>
        <dbReference type="SAM" id="Phobius"/>
    </source>
</evidence>
<feature type="transmembrane region" description="Helical" evidence="1">
    <location>
        <begin position="60"/>
        <end position="86"/>
    </location>
</feature>
<sequence>MGELNKNELEQLEKRINHRFDDLERQLHALPMHLEDKMKLIFQIEKEILRGERIKDRDKIINRIAVTLTVIGTILTTIIALFTFFWR</sequence>
<keyword evidence="6" id="KW-1185">Reference proteome</keyword>
<dbReference type="GeneID" id="93790216"/>
<keyword evidence="1" id="KW-1133">Transmembrane helix</keyword>
<reference evidence="3 6" key="1">
    <citation type="submission" date="2018-01" db="EMBL/GenBank/DDBJ databases">
        <title>Complete genome sequence of Staphylococcus Scheliferi isolated from human.</title>
        <authorList>
            <person name="Abouelkhair M.A."/>
            <person name="Bemis D.A."/>
            <person name="Kania S.A."/>
        </authorList>
    </citation>
    <scope>NUCLEOTIDE SEQUENCE [LARGE SCALE GENOMIC DNA]</scope>
    <source>
        <strain evidence="3 6">ATCC 43808</strain>
    </source>
</reference>
<evidence type="ECO:0000313" key="4">
    <source>
        <dbReference type="EMBL" id="SUM89197.1"/>
    </source>
</evidence>
<evidence type="ECO:0000313" key="5">
    <source>
        <dbReference type="Proteomes" id="UP000264146"/>
    </source>
</evidence>
<evidence type="ECO:0000313" key="3">
    <source>
        <dbReference type="EMBL" id="NHA34781.1"/>
    </source>
</evidence>
<proteinExistence type="predicted"/>
<name>A0A7Z7QQ02_STASC</name>
<reference evidence="4" key="2">
    <citation type="submission" date="2018-06" db="EMBL/GenBank/DDBJ databases">
        <authorList>
            <consortium name="Pathogen Informatics"/>
            <person name="Doyle S."/>
        </authorList>
    </citation>
    <scope>NUCLEOTIDE SEQUENCE [LARGE SCALE GENOMIC DNA]</scope>
    <source>
        <strain evidence="4">NCTC12218</strain>
    </source>
</reference>
<dbReference type="RefSeq" id="WP_016424975.1">
    <property type="nucleotide sequence ID" value="NZ_CABKRV010000001.1"/>
</dbReference>
<protein>
    <submittedName>
        <fullName evidence="4">Uncharacterized protein</fullName>
    </submittedName>
</protein>
<organism evidence="4">
    <name type="scientific">Staphylococcus schleiferi</name>
    <dbReference type="NCBI Taxonomy" id="1295"/>
    <lineage>
        <taxon>Bacteria</taxon>
        <taxon>Bacillati</taxon>
        <taxon>Bacillota</taxon>
        <taxon>Bacilli</taxon>
        <taxon>Bacillales</taxon>
        <taxon>Staphylococcaceae</taxon>
        <taxon>Staphylococcus</taxon>
    </lineage>
</organism>
<keyword evidence="1" id="KW-0812">Transmembrane</keyword>
<dbReference type="Proteomes" id="UP000264146">
    <property type="component" value="Chromosome"/>
</dbReference>
<evidence type="ECO:0000313" key="6">
    <source>
        <dbReference type="Proteomes" id="UP000572988"/>
    </source>
</evidence>
<accession>A0A7Z7QQ02</accession>
<dbReference type="EMBL" id="POVK01000036">
    <property type="protein sequence ID" value="NHA34781.1"/>
    <property type="molecule type" value="Genomic_DNA"/>
</dbReference>
<dbReference type="AlphaFoldDB" id="A0A7Z7QQ02"/>
<dbReference type="EMBL" id="UHEF01000001">
    <property type="protein sequence ID" value="SUM89197.1"/>
    <property type="molecule type" value="Genomic_DNA"/>
</dbReference>
<dbReference type="EMBL" id="LR962863">
    <property type="protein sequence ID" value="CAD7359940.1"/>
    <property type="molecule type" value="Genomic_DNA"/>
</dbReference>